<dbReference type="SUPFAM" id="SSF46894">
    <property type="entry name" value="C-terminal effector domain of the bipartite response regulators"/>
    <property type="match status" value="1"/>
</dbReference>
<dbReference type="InterPro" id="IPR059106">
    <property type="entry name" value="WHD_MalT"/>
</dbReference>
<dbReference type="EMBL" id="CP035758">
    <property type="protein sequence ID" value="QBD78045.1"/>
    <property type="molecule type" value="Genomic_DNA"/>
</dbReference>
<evidence type="ECO:0000313" key="5">
    <source>
        <dbReference type="EMBL" id="QBD78045.1"/>
    </source>
</evidence>
<dbReference type="InterPro" id="IPR000792">
    <property type="entry name" value="Tscrpt_reg_LuxR_C"/>
</dbReference>
<keyword evidence="6" id="KW-1185">Reference proteome</keyword>
<dbReference type="CDD" id="cd06170">
    <property type="entry name" value="LuxR_C_like"/>
    <property type="match status" value="1"/>
</dbReference>
<dbReference type="InterPro" id="IPR016032">
    <property type="entry name" value="Sig_transdc_resp-reg_C-effctor"/>
</dbReference>
<protein>
    <recommendedName>
        <fullName evidence="4">HTH luxR-type domain-containing protein</fullName>
    </recommendedName>
</protein>
<dbReference type="OrthoDB" id="135557at2"/>
<dbReference type="PANTHER" id="PTHR44688">
    <property type="entry name" value="DNA-BINDING TRANSCRIPTIONAL ACTIVATOR DEVR_DOSR"/>
    <property type="match status" value="1"/>
</dbReference>
<dbReference type="PANTHER" id="PTHR44688:SF16">
    <property type="entry name" value="DNA-BINDING TRANSCRIPTIONAL ACTIVATOR DEVR_DOSR"/>
    <property type="match status" value="1"/>
</dbReference>
<dbReference type="RefSeq" id="WP_129889098.1">
    <property type="nucleotide sequence ID" value="NZ_CP035758.1"/>
</dbReference>
<dbReference type="Gene3D" id="1.25.40.10">
    <property type="entry name" value="Tetratricopeptide repeat domain"/>
    <property type="match status" value="1"/>
</dbReference>
<keyword evidence="3" id="KW-0804">Transcription</keyword>
<evidence type="ECO:0000256" key="1">
    <source>
        <dbReference type="ARBA" id="ARBA00023015"/>
    </source>
</evidence>
<dbReference type="InterPro" id="IPR027417">
    <property type="entry name" value="P-loop_NTPase"/>
</dbReference>
<dbReference type="Pfam" id="PF25873">
    <property type="entry name" value="WHD_MalT"/>
    <property type="match status" value="1"/>
</dbReference>
<dbReference type="Proteomes" id="UP000290365">
    <property type="component" value="Chromosome"/>
</dbReference>
<keyword evidence="2" id="KW-0238">DNA-binding</keyword>
<dbReference type="InterPro" id="IPR036388">
    <property type="entry name" value="WH-like_DNA-bd_sf"/>
</dbReference>
<reference evidence="5 6" key="1">
    <citation type="submission" date="2019-01" db="EMBL/GenBank/DDBJ databases">
        <title>Ktedonosporobacter rubrisoli SCAWS-G2.</title>
        <authorList>
            <person name="Huang Y."/>
            <person name="Yan B."/>
        </authorList>
    </citation>
    <scope>NUCLEOTIDE SEQUENCE [LARGE SCALE GENOMIC DNA]</scope>
    <source>
        <strain evidence="5 6">SCAWS-G2</strain>
    </source>
</reference>
<dbReference type="PRINTS" id="PR00038">
    <property type="entry name" value="HTHLUXR"/>
</dbReference>
<dbReference type="InterPro" id="IPR011990">
    <property type="entry name" value="TPR-like_helical_dom_sf"/>
</dbReference>
<dbReference type="Pfam" id="PF00196">
    <property type="entry name" value="GerE"/>
    <property type="match status" value="1"/>
</dbReference>
<dbReference type="PROSITE" id="PS50043">
    <property type="entry name" value="HTH_LUXR_2"/>
    <property type="match status" value="1"/>
</dbReference>
<accession>A0A4P6JRV7</accession>
<evidence type="ECO:0000313" key="6">
    <source>
        <dbReference type="Proteomes" id="UP000290365"/>
    </source>
</evidence>
<evidence type="ECO:0000256" key="2">
    <source>
        <dbReference type="ARBA" id="ARBA00023125"/>
    </source>
</evidence>
<name>A0A4P6JRV7_KTERU</name>
<evidence type="ECO:0000256" key="3">
    <source>
        <dbReference type="ARBA" id="ARBA00023163"/>
    </source>
</evidence>
<evidence type="ECO:0000259" key="4">
    <source>
        <dbReference type="PROSITE" id="PS50043"/>
    </source>
</evidence>
<dbReference type="SUPFAM" id="SSF48452">
    <property type="entry name" value="TPR-like"/>
    <property type="match status" value="1"/>
</dbReference>
<dbReference type="GO" id="GO:0003677">
    <property type="term" value="F:DNA binding"/>
    <property type="evidence" value="ECO:0007669"/>
    <property type="project" value="UniProtKB-KW"/>
</dbReference>
<dbReference type="InterPro" id="IPR041617">
    <property type="entry name" value="TPR_MalT"/>
</dbReference>
<dbReference type="PROSITE" id="PS00622">
    <property type="entry name" value="HTH_LUXR_1"/>
    <property type="match status" value="1"/>
</dbReference>
<sequence>MPRFAKYTLTWSAELSRYELIEGKNILEPLLIQNEELWLAWLADHSSFAFEGKNGHLSVLREGREKSGKSYWYAYRRQGNRVEKRYVGRSAELSVARLEQVAASLAQQGTNVSCEPVPKVAVAQSDTSPQQNVADAMEAEQQILLAPKLHLPRLAASLVLRERLLARLDAGRMGKLTLITAPAGFGKTTLVRQWLAARTVITRVAWISLDSNDNDPIRFWNYVITACQSFGIKTKLLSSASLARAWLPPFEPPSLKEEALIPLLNELANLNEGALLVLDDYHTIDEPGVHETLAFFLEYLPITLHLVLLTRLEPPLPLARLRGNGEVCEIRADDLRFSAAETATFLQPTAVLQPEHSARLANRLEGWPTGLRLISLALQERKNPAAIEYYLATLSGGERVWIDYFVAEVLSAQSEIVQRFLLQTSILLRLTAPLCEFLTGLEESEDILETLVQANLFLERLEGPQAWYRYHQLFAEAMQEEARQRLGADTLQALFQRASQWYEQQDLLIEAVEMAFKAGDEEHMLALLARLTDTADMRQYPDIHLLRRWLEHVSLERMSDCPQLYLAYVTVMILRPGPDQLTQELLIQAEQLLQRAAEIWRERQNRLQSGITLALLAMVAQRRKHIDQAREYAIQALEWLPLDRQSERAICLTVIGISALFRDQFVLSRRMFLESRDLWIARENPHGVRGNTLLLARTCIELGELHLAAEYLQYVLAEARTYNDVNDIAETQISLAHLFYEWDELEAAEQAAQEAYELGEQLQSKEPRVQAGVMLARLHSVQGRPDAARDNLTTLLVHLSPRYEARLYSLVLLAQARCSLAEGDIAGAQRSLQQLAAYEKLPLLSPIGLEEAEQTALLTQPEKTQLSYASERYFLLTARLYLAREEAERARELLTWLLTAAEAAGHCKIAVEIRAILLLAYAACKLRRDLPQMLHTLLRQTYAEGYLRLYLDEGEPLVRVLRQLVPHIRDKALSPYLQKILRAFTDQLDLANEPVFPAALSEPLSAQEQRVLQLLAAGRTNPEIAESLIVSVNTIRKQVQSIYRKLNVTNRVEASELARTLHLL</sequence>
<dbReference type="SMART" id="SM00421">
    <property type="entry name" value="HTH_LUXR"/>
    <property type="match status" value="1"/>
</dbReference>
<gene>
    <name evidence="5" type="ORF">EPA93_19415</name>
</gene>
<dbReference type="GO" id="GO:0006355">
    <property type="term" value="P:regulation of DNA-templated transcription"/>
    <property type="evidence" value="ECO:0007669"/>
    <property type="project" value="InterPro"/>
</dbReference>
<dbReference type="AlphaFoldDB" id="A0A4P6JRV7"/>
<dbReference type="KEGG" id="kbs:EPA93_19415"/>
<dbReference type="Gene3D" id="3.40.50.300">
    <property type="entry name" value="P-loop containing nucleotide triphosphate hydrolases"/>
    <property type="match status" value="1"/>
</dbReference>
<organism evidence="5 6">
    <name type="scientific">Ktedonosporobacter rubrisoli</name>
    <dbReference type="NCBI Taxonomy" id="2509675"/>
    <lineage>
        <taxon>Bacteria</taxon>
        <taxon>Bacillati</taxon>
        <taxon>Chloroflexota</taxon>
        <taxon>Ktedonobacteria</taxon>
        <taxon>Ktedonobacterales</taxon>
        <taxon>Ktedonosporobacteraceae</taxon>
        <taxon>Ktedonosporobacter</taxon>
    </lineage>
</organism>
<feature type="domain" description="HTH luxR-type" evidence="4">
    <location>
        <begin position="997"/>
        <end position="1062"/>
    </location>
</feature>
<dbReference type="Gene3D" id="1.10.10.10">
    <property type="entry name" value="Winged helix-like DNA-binding domain superfamily/Winged helix DNA-binding domain"/>
    <property type="match status" value="1"/>
</dbReference>
<dbReference type="SUPFAM" id="SSF52540">
    <property type="entry name" value="P-loop containing nucleoside triphosphate hydrolases"/>
    <property type="match status" value="1"/>
</dbReference>
<dbReference type="Pfam" id="PF17874">
    <property type="entry name" value="TPR_MalT"/>
    <property type="match status" value="1"/>
</dbReference>
<proteinExistence type="predicted"/>
<keyword evidence="1" id="KW-0805">Transcription regulation</keyword>